<proteinExistence type="predicted"/>
<organism evidence="2 3">
    <name type="scientific">Limnoglobus roseus</name>
    <dbReference type="NCBI Taxonomy" id="2598579"/>
    <lineage>
        <taxon>Bacteria</taxon>
        <taxon>Pseudomonadati</taxon>
        <taxon>Planctomycetota</taxon>
        <taxon>Planctomycetia</taxon>
        <taxon>Gemmatales</taxon>
        <taxon>Gemmataceae</taxon>
        <taxon>Limnoglobus</taxon>
    </lineage>
</organism>
<dbReference type="RefSeq" id="WP_149113122.1">
    <property type="nucleotide sequence ID" value="NZ_CP042425.1"/>
</dbReference>
<keyword evidence="3" id="KW-1185">Reference proteome</keyword>
<evidence type="ECO:0000313" key="3">
    <source>
        <dbReference type="Proteomes" id="UP000324974"/>
    </source>
</evidence>
<protein>
    <submittedName>
        <fullName evidence="2">Uncharacterized protein</fullName>
    </submittedName>
</protein>
<feature type="region of interest" description="Disordered" evidence="1">
    <location>
        <begin position="1"/>
        <end position="22"/>
    </location>
</feature>
<dbReference type="KEGG" id="lrs:PX52LOC_05674"/>
<dbReference type="AlphaFoldDB" id="A0A5C1AHD5"/>
<name>A0A5C1AHD5_9BACT</name>
<dbReference type="EMBL" id="CP042425">
    <property type="protein sequence ID" value="QEL18641.1"/>
    <property type="molecule type" value="Genomic_DNA"/>
</dbReference>
<dbReference type="Proteomes" id="UP000324974">
    <property type="component" value="Chromosome"/>
</dbReference>
<sequence>MTTANEWTGKGDVAEQAGDEPAAQACHKRAATLHSQAGEWEAAISAGLRAVDSLLREAKTNGGLAWVAGETLRHVEDATCPWQRERVSEVVHNAVLAKRDEIDAAKDAWRARFAEVPPAVTAEALRGLGDALGGALMAGGYAEIDLGLAAKGRRATANDDGRLVSLSHGYDE</sequence>
<evidence type="ECO:0000313" key="2">
    <source>
        <dbReference type="EMBL" id="QEL18641.1"/>
    </source>
</evidence>
<evidence type="ECO:0000256" key="1">
    <source>
        <dbReference type="SAM" id="MobiDB-lite"/>
    </source>
</evidence>
<reference evidence="3" key="1">
    <citation type="submission" date="2019-08" db="EMBL/GenBank/DDBJ databases">
        <title>Limnoglobus roseus gen. nov., sp. nov., a novel freshwater planctomycete with a giant genome from the family Gemmataceae.</title>
        <authorList>
            <person name="Kulichevskaya I.S."/>
            <person name="Naumoff D.G."/>
            <person name="Miroshnikov K."/>
            <person name="Ivanova A."/>
            <person name="Philippov D.A."/>
            <person name="Hakobyan A."/>
            <person name="Rijpstra I.C."/>
            <person name="Sinninghe Damste J.S."/>
            <person name="Liesack W."/>
            <person name="Dedysh S.N."/>
        </authorList>
    </citation>
    <scope>NUCLEOTIDE SEQUENCE [LARGE SCALE GENOMIC DNA]</scope>
    <source>
        <strain evidence="3">PX52</strain>
    </source>
</reference>
<accession>A0A5C1AHD5</accession>
<gene>
    <name evidence="2" type="ORF">PX52LOC_05674</name>
</gene>